<proteinExistence type="predicted"/>
<name>A0A8X7WMU6_BRACI</name>
<gene>
    <name evidence="1" type="ORF">Bca52824_003794</name>
</gene>
<dbReference type="Proteomes" id="UP000886595">
    <property type="component" value="Unassembled WGS sequence"/>
</dbReference>
<accession>A0A8X7WMU6</accession>
<dbReference type="AlphaFoldDB" id="A0A8X7WMU6"/>
<keyword evidence="2" id="KW-1185">Reference proteome</keyword>
<evidence type="ECO:0000313" key="1">
    <source>
        <dbReference type="EMBL" id="KAG2332614.1"/>
    </source>
</evidence>
<organism evidence="1 2">
    <name type="scientific">Brassica carinata</name>
    <name type="common">Ethiopian mustard</name>
    <name type="synonym">Abyssinian cabbage</name>
    <dbReference type="NCBI Taxonomy" id="52824"/>
    <lineage>
        <taxon>Eukaryota</taxon>
        <taxon>Viridiplantae</taxon>
        <taxon>Streptophyta</taxon>
        <taxon>Embryophyta</taxon>
        <taxon>Tracheophyta</taxon>
        <taxon>Spermatophyta</taxon>
        <taxon>Magnoliopsida</taxon>
        <taxon>eudicotyledons</taxon>
        <taxon>Gunneridae</taxon>
        <taxon>Pentapetalae</taxon>
        <taxon>rosids</taxon>
        <taxon>malvids</taxon>
        <taxon>Brassicales</taxon>
        <taxon>Brassicaceae</taxon>
        <taxon>Brassiceae</taxon>
        <taxon>Brassica</taxon>
    </lineage>
</organism>
<reference evidence="1 2" key="1">
    <citation type="submission" date="2020-02" db="EMBL/GenBank/DDBJ databases">
        <authorList>
            <person name="Ma Q."/>
            <person name="Huang Y."/>
            <person name="Song X."/>
            <person name="Pei D."/>
        </authorList>
    </citation>
    <scope>NUCLEOTIDE SEQUENCE [LARGE SCALE GENOMIC DNA]</scope>
    <source>
        <strain evidence="1">Sxm20200214</strain>
        <tissue evidence="1">Leaf</tissue>
    </source>
</reference>
<dbReference type="EMBL" id="JAAMPC010000001">
    <property type="protein sequence ID" value="KAG2332614.1"/>
    <property type="molecule type" value="Genomic_DNA"/>
</dbReference>
<sequence length="125" mass="14586">MICPSYLNESFGGGSFCQTSTDDDGRRGYVSDLGTGYAINFRDLRSWSQESPTWKVSISVMLLWISKSRSANFRFQNPDLQKMWTGSVWMGVAWIERGWVKYGWLNRSSGWLLVKWLQWIYVIHD</sequence>
<evidence type="ECO:0000313" key="2">
    <source>
        <dbReference type="Proteomes" id="UP000886595"/>
    </source>
</evidence>
<comment type="caution">
    <text evidence="1">The sequence shown here is derived from an EMBL/GenBank/DDBJ whole genome shotgun (WGS) entry which is preliminary data.</text>
</comment>
<protein>
    <submittedName>
        <fullName evidence="1">Uncharacterized protein</fullName>
    </submittedName>
</protein>